<sequence length="225" mass="25159">MKSIVTLFHDGLDPRMNYMVQALAHIGVSFLGPSYQLFVAVPCLTEASRINQVSSWHTKPVSCNTALLQALDAFCSCLVGYKSRYRHFVAVPSLTETSSINQVSSWHTKSVSSPFSQIQYPVIIQFKEHITPIAVHFWAPTFKWRVSIANVADFAKPPEKISYPQQIAATCTGLVWSRYSTVINPKNWNLFSVNIALSGTGSYQLSRKNKKDYFSEGEVAAMAKE</sequence>
<evidence type="ECO:0000256" key="9">
    <source>
        <dbReference type="RuleBase" id="RU363100"/>
    </source>
</evidence>
<dbReference type="AlphaFoldDB" id="A0A061F5D2"/>
<dbReference type="InterPro" id="IPR005336">
    <property type="entry name" value="MPC"/>
</dbReference>
<dbReference type="HOGENOM" id="CLU_1231751_0_0_1"/>
<dbReference type="STRING" id="3641.A0A061F5D2"/>
<evidence type="ECO:0000313" key="10">
    <source>
        <dbReference type="EMBL" id="EOY12231.1"/>
    </source>
</evidence>
<dbReference type="GO" id="GO:0005743">
    <property type="term" value="C:mitochondrial inner membrane"/>
    <property type="evidence" value="ECO:0007669"/>
    <property type="project" value="UniProtKB-SubCell"/>
</dbReference>
<evidence type="ECO:0000256" key="2">
    <source>
        <dbReference type="ARBA" id="ARBA00006416"/>
    </source>
</evidence>
<comment type="similarity">
    <text evidence="2 9">Belongs to the mitochondrial pyruvate carrier (MPC) (TC 2.A.105) family.</text>
</comment>
<evidence type="ECO:0000256" key="6">
    <source>
        <dbReference type="ARBA" id="ARBA00022989"/>
    </source>
</evidence>
<keyword evidence="3 9" id="KW-0813">Transport</keyword>
<keyword evidence="5 9" id="KW-0999">Mitochondrion inner membrane</keyword>
<proteinExistence type="inferred from homology"/>
<gene>
    <name evidence="10" type="ORF">TCM_030794</name>
</gene>
<protein>
    <recommendedName>
        <fullName evidence="9">Mitochondrial pyruvate carrier</fullName>
    </recommendedName>
</protein>
<dbReference type="InParanoid" id="A0A061F5D2"/>
<comment type="subcellular location">
    <subcellularLocation>
        <location evidence="1 9">Mitochondrion inner membrane</location>
        <topology evidence="1 9">Multi-pass membrane protein</topology>
    </subcellularLocation>
</comment>
<keyword evidence="6" id="KW-1133">Transmembrane helix</keyword>
<keyword evidence="4" id="KW-0812">Transmembrane</keyword>
<comment type="function">
    <text evidence="9">Mediates the uptake of pyruvate into mitochondria.</text>
</comment>
<evidence type="ECO:0000256" key="7">
    <source>
        <dbReference type="ARBA" id="ARBA00023128"/>
    </source>
</evidence>
<dbReference type="Pfam" id="PF03650">
    <property type="entry name" value="MPC"/>
    <property type="match status" value="1"/>
</dbReference>
<reference evidence="10 11" key="1">
    <citation type="journal article" date="2013" name="Genome Biol.">
        <title>The genome sequence of the most widely cultivated cacao type and its use to identify candidate genes regulating pod color.</title>
        <authorList>
            <person name="Motamayor J.C."/>
            <person name="Mockaitis K."/>
            <person name="Schmutz J."/>
            <person name="Haiminen N."/>
            <person name="Iii D.L."/>
            <person name="Cornejo O."/>
            <person name="Findley S.D."/>
            <person name="Zheng P."/>
            <person name="Utro F."/>
            <person name="Royaert S."/>
            <person name="Saski C."/>
            <person name="Jenkins J."/>
            <person name="Podicheti R."/>
            <person name="Zhao M."/>
            <person name="Scheffler B.E."/>
            <person name="Stack J.C."/>
            <person name="Feltus F.A."/>
            <person name="Mustiga G.M."/>
            <person name="Amores F."/>
            <person name="Phillips W."/>
            <person name="Marelli J.P."/>
            <person name="May G.D."/>
            <person name="Shapiro H."/>
            <person name="Ma J."/>
            <person name="Bustamante C.D."/>
            <person name="Schnell R.J."/>
            <person name="Main D."/>
            <person name="Gilbert D."/>
            <person name="Parida L."/>
            <person name="Kuhn D.N."/>
        </authorList>
    </citation>
    <scope>NUCLEOTIDE SEQUENCE [LARGE SCALE GENOMIC DNA]</scope>
    <source>
        <strain evidence="11">cv. Matina 1-6</strain>
    </source>
</reference>
<evidence type="ECO:0000313" key="11">
    <source>
        <dbReference type="Proteomes" id="UP000026915"/>
    </source>
</evidence>
<accession>A0A061F5D2</accession>
<evidence type="ECO:0000256" key="5">
    <source>
        <dbReference type="ARBA" id="ARBA00022792"/>
    </source>
</evidence>
<name>A0A061F5D2_THECC</name>
<keyword evidence="11" id="KW-1185">Reference proteome</keyword>
<keyword evidence="7 9" id="KW-0496">Mitochondrion</keyword>
<evidence type="ECO:0000256" key="3">
    <source>
        <dbReference type="ARBA" id="ARBA00022448"/>
    </source>
</evidence>
<dbReference type="Proteomes" id="UP000026915">
    <property type="component" value="Chromosome 7"/>
</dbReference>
<organism evidence="10 11">
    <name type="scientific">Theobroma cacao</name>
    <name type="common">Cacao</name>
    <name type="synonym">Cocoa</name>
    <dbReference type="NCBI Taxonomy" id="3641"/>
    <lineage>
        <taxon>Eukaryota</taxon>
        <taxon>Viridiplantae</taxon>
        <taxon>Streptophyta</taxon>
        <taxon>Embryophyta</taxon>
        <taxon>Tracheophyta</taxon>
        <taxon>Spermatophyta</taxon>
        <taxon>Magnoliopsida</taxon>
        <taxon>eudicotyledons</taxon>
        <taxon>Gunneridae</taxon>
        <taxon>Pentapetalae</taxon>
        <taxon>rosids</taxon>
        <taxon>malvids</taxon>
        <taxon>Malvales</taxon>
        <taxon>Malvaceae</taxon>
        <taxon>Byttnerioideae</taxon>
        <taxon>Theobroma</taxon>
    </lineage>
</organism>
<evidence type="ECO:0000256" key="4">
    <source>
        <dbReference type="ARBA" id="ARBA00022692"/>
    </source>
</evidence>
<dbReference type="Gramene" id="EOY12231">
    <property type="protein sequence ID" value="EOY12231"/>
    <property type="gene ID" value="TCM_030794"/>
</dbReference>
<evidence type="ECO:0000256" key="8">
    <source>
        <dbReference type="ARBA" id="ARBA00023136"/>
    </source>
</evidence>
<evidence type="ECO:0000256" key="1">
    <source>
        <dbReference type="ARBA" id="ARBA00004448"/>
    </source>
</evidence>
<dbReference type="eggNOG" id="KOG1589">
    <property type="taxonomic scope" value="Eukaryota"/>
</dbReference>
<dbReference type="PANTHER" id="PTHR14154">
    <property type="entry name" value="UPF0041 BRAIN PROTEIN 44-RELATED"/>
    <property type="match status" value="1"/>
</dbReference>
<keyword evidence="8" id="KW-0472">Membrane</keyword>
<dbReference type="EMBL" id="CM001885">
    <property type="protein sequence ID" value="EOY12231.1"/>
    <property type="molecule type" value="Genomic_DNA"/>
</dbReference>
<dbReference type="GO" id="GO:0006850">
    <property type="term" value="P:pyruvate import into mitochondria"/>
    <property type="evidence" value="ECO:0000318"/>
    <property type="project" value="GO_Central"/>
</dbReference>